<dbReference type="KEGG" id="ome:OLMES_2879"/>
<sequence length="145" mass="16690">MKATITSEFNISADNAWQLVKKSSTLTFITKGLLSFSDSDHFPAEWVEGTTVISRLRFFGLIPAWSHQIHFLKVSDTELEIITEEQGGIVSKWKHRIKISSMNKGATSLYTDEVEIEAGLLTPGVWWYANLLYRYRQFRWKSLNS</sequence>
<protein>
    <submittedName>
        <fullName evidence="1">Polyketide cyclase / dehydrase and lipid transport</fullName>
    </submittedName>
</protein>
<dbReference type="RefSeq" id="WP_087461874.1">
    <property type="nucleotide sequence ID" value="NZ_CP021425.1"/>
</dbReference>
<dbReference type="Proteomes" id="UP000196027">
    <property type="component" value="Chromosome"/>
</dbReference>
<dbReference type="AlphaFoldDB" id="A0A1Y0I8T7"/>
<accession>A0A1Y0I8T7</accession>
<evidence type="ECO:0000313" key="2">
    <source>
        <dbReference type="Proteomes" id="UP000196027"/>
    </source>
</evidence>
<dbReference type="EMBL" id="CP021425">
    <property type="protein sequence ID" value="ARU56927.1"/>
    <property type="molecule type" value="Genomic_DNA"/>
</dbReference>
<proteinExistence type="predicted"/>
<name>A0A1Y0I8T7_9GAMM</name>
<organism evidence="1 2">
    <name type="scientific">Oleiphilus messinensis</name>
    <dbReference type="NCBI Taxonomy" id="141451"/>
    <lineage>
        <taxon>Bacteria</taxon>
        <taxon>Pseudomonadati</taxon>
        <taxon>Pseudomonadota</taxon>
        <taxon>Gammaproteobacteria</taxon>
        <taxon>Oceanospirillales</taxon>
        <taxon>Oleiphilaceae</taxon>
        <taxon>Oleiphilus</taxon>
    </lineage>
</organism>
<gene>
    <name evidence="1" type="ORF">OLMES_2879</name>
</gene>
<reference evidence="1 2" key="1">
    <citation type="submission" date="2017-05" db="EMBL/GenBank/DDBJ databases">
        <title>Genomic insights into alkan degradation activity of Oleiphilus messinensis.</title>
        <authorList>
            <person name="Kozyavkin S.A."/>
            <person name="Slesarev A.I."/>
            <person name="Golyshin P.N."/>
            <person name="Korzhenkov A."/>
            <person name="Golyshina O.N."/>
            <person name="Toshchakov S.V."/>
        </authorList>
    </citation>
    <scope>NUCLEOTIDE SEQUENCE [LARGE SCALE GENOMIC DNA]</scope>
    <source>
        <strain evidence="1 2">ME102</strain>
    </source>
</reference>
<dbReference type="OrthoDB" id="7428016at2"/>
<keyword evidence="2" id="KW-1185">Reference proteome</keyword>
<evidence type="ECO:0000313" key="1">
    <source>
        <dbReference type="EMBL" id="ARU56927.1"/>
    </source>
</evidence>